<dbReference type="STRING" id="1147741.A0A0R3RRV8"/>
<accession>A0A0R3RRV8</accession>
<proteinExistence type="predicted"/>
<keyword evidence="5" id="KW-0539">Nucleus</keyword>
<evidence type="ECO:0000256" key="3">
    <source>
        <dbReference type="ARBA" id="ARBA00022782"/>
    </source>
</evidence>
<dbReference type="WBParaSite" id="EEL_0000450601-mRNA-1">
    <property type="protein sequence ID" value="EEL_0000450601-mRNA-1"/>
    <property type="gene ID" value="EEL_0000450601"/>
</dbReference>
<dbReference type="PROSITE" id="PS50888">
    <property type="entry name" value="BHLH"/>
    <property type="match status" value="1"/>
</dbReference>
<dbReference type="GO" id="GO:0045944">
    <property type="term" value="P:positive regulation of transcription by RNA polymerase II"/>
    <property type="evidence" value="ECO:0007669"/>
    <property type="project" value="TreeGrafter"/>
</dbReference>
<evidence type="ECO:0000256" key="5">
    <source>
        <dbReference type="ARBA" id="ARBA00023242"/>
    </source>
</evidence>
<dbReference type="InterPro" id="IPR011598">
    <property type="entry name" value="bHLH_dom"/>
</dbReference>
<evidence type="ECO:0000313" key="8">
    <source>
        <dbReference type="WBParaSite" id="EEL_0000450601-mRNA-1"/>
    </source>
</evidence>
<dbReference type="GO" id="GO:0061564">
    <property type="term" value="P:axon development"/>
    <property type="evidence" value="ECO:0007669"/>
    <property type="project" value="TreeGrafter"/>
</dbReference>
<dbReference type="PANTHER" id="PTHR19290:SF162">
    <property type="entry name" value="TRANSCRIPTION FACTOR ATOH7"/>
    <property type="match status" value="1"/>
</dbReference>
<dbReference type="SMART" id="SM00353">
    <property type="entry name" value="HLH"/>
    <property type="match status" value="1"/>
</dbReference>
<dbReference type="GO" id="GO:0000981">
    <property type="term" value="F:DNA-binding transcription factor activity, RNA polymerase II-specific"/>
    <property type="evidence" value="ECO:0007669"/>
    <property type="project" value="TreeGrafter"/>
</dbReference>
<dbReference type="Proteomes" id="UP000050640">
    <property type="component" value="Unplaced"/>
</dbReference>
<name>A0A0R3RRV8_9BILA</name>
<organism evidence="7 8">
    <name type="scientific">Elaeophora elaphi</name>
    <dbReference type="NCBI Taxonomy" id="1147741"/>
    <lineage>
        <taxon>Eukaryota</taxon>
        <taxon>Metazoa</taxon>
        <taxon>Ecdysozoa</taxon>
        <taxon>Nematoda</taxon>
        <taxon>Chromadorea</taxon>
        <taxon>Rhabditida</taxon>
        <taxon>Spirurina</taxon>
        <taxon>Spiruromorpha</taxon>
        <taxon>Filarioidea</taxon>
        <taxon>Onchocercidae</taxon>
        <taxon>Elaeophora</taxon>
    </lineage>
</organism>
<comment type="subcellular location">
    <subcellularLocation>
        <location evidence="1">Nucleus</location>
    </subcellularLocation>
</comment>
<dbReference type="SUPFAM" id="SSF47459">
    <property type="entry name" value="HLH, helix-loop-helix DNA-binding domain"/>
    <property type="match status" value="1"/>
</dbReference>
<dbReference type="GO" id="GO:0007423">
    <property type="term" value="P:sensory organ development"/>
    <property type="evidence" value="ECO:0007669"/>
    <property type="project" value="TreeGrafter"/>
</dbReference>
<dbReference type="Gene3D" id="4.10.280.10">
    <property type="entry name" value="Helix-loop-helix DNA-binding domain"/>
    <property type="match status" value="1"/>
</dbReference>
<evidence type="ECO:0000256" key="1">
    <source>
        <dbReference type="ARBA" id="ARBA00004123"/>
    </source>
</evidence>
<protein>
    <submittedName>
        <fullName evidence="8">BHLH domain-containing protein</fullName>
    </submittedName>
</protein>
<dbReference type="InterPro" id="IPR036638">
    <property type="entry name" value="HLH_DNA-bd_sf"/>
</dbReference>
<dbReference type="GO" id="GO:0046983">
    <property type="term" value="F:protein dimerization activity"/>
    <property type="evidence" value="ECO:0007669"/>
    <property type="project" value="InterPro"/>
</dbReference>
<sequence length="170" mass="19533">MTITNLLLKMSSMTSSSSSTLSTSWQQHYYTSLSTNEPIKKSADYATIATTANCTNQSCAYCDQSDENFSWNKNYTHKEEEMEQLGMKIPRKNKGGARRYKTPSPQLLRMRRQAANARERRRMNNLNDAFDKLRTVLPSVGTGRRLSKFETLQMAQQYIDCLAELLNKPR</sequence>
<dbReference type="InterPro" id="IPR050359">
    <property type="entry name" value="bHLH_transcription_factors"/>
</dbReference>
<evidence type="ECO:0000313" key="7">
    <source>
        <dbReference type="Proteomes" id="UP000050640"/>
    </source>
</evidence>
<dbReference type="PANTHER" id="PTHR19290">
    <property type="entry name" value="BASIC HELIX-LOOP-HELIX PROTEIN NEUROGENIN-RELATED"/>
    <property type="match status" value="1"/>
</dbReference>
<keyword evidence="7" id="KW-1185">Reference proteome</keyword>
<dbReference type="GO" id="GO:0070888">
    <property type="term" value="F:E-box binding"/>
    <property type="evidence" value="ECO:0007669"/>
    <property type="project" value="TreeGrafter"/>
</dbReference>
<reference evidence="8" key="1">
    <citation type="submission" date="2017-02" db="UniProtKB">
        <authorList>
            <consortium name="WormBaseParasite"/>
        </authorList>
    </citation>
    <scope>IDENTIFICATION</scope>
</reference>
<dbReference type="AlphaFoldDB" id="A0A0R3RRV8"/>
<dbReference type="Pfam" id="PF00010">
    <property type="entry name" value="HLH"/>
    <property type="match status" value="1"/>
</dbReference>
<evidence type="ECO:0000256" key="4">
    <source>
        <dbReference type="ARBA" id="ARBA00022902"/>
    </source>
</evidence>
<dbReference type="GO" id="GO:0005634">
    <property type="term" value="C:nucleus"/>
    <property type="evidence" value="ECO:0007669"/>
    <property type="project" value="UniProtKB-SubCell"/>
</dbReference>
<keyword evidence="2" id="KW-0217">Developmental protein</keyword>
<evidence type="ECO:0000259" key="6">
    <source>
        <dbReference type="PROSITE" id="PS50888"/>
    </source>
</evidence>
<keyword evidence="4" id="KW-0524">Neurogenesis</keyword>
<feature type="domain" description="BHLH" evidence="6">
    <location>
        <begin position="110"/>
        <end position="162"/>
    </location>
</feature>
<keyword evidence="3" id="KW-0221">Differentiation</keyword>
<evidence type="ECO:0000256" key="2">
    <source>
        <dbReference type="ARBA" id="ARBA00022473"/>
    </source>
</evidence>